<organism evidence="2 3">
    <name type="scientific">Leptospira fluminis</name>
    <dbReference type="NCBI Taxonomy" id="2484979"/>
    <lineage>
        <taxon>Bacteria</taxon>
        <taxon>Pseudomonadati</taxon>
        <taxon>Spirochaetota</taxon>
        <taxon>Spirochaetia</taxon>
        <taxon>Leptospirales</taxon>
        <taxon>Leptospiraceae</taxon>
        <taxon>Leptospira</taxon>
    </lineage>
</organism>
<sequence length="280" mass="32158">MGCGHSSFSDGRGGSDESGIHFRGGERMNWTFDFRRNFALSLLSGRWTKESDSEILPAGTLDSFSALNVYSIGYDARLTEALGETYETVWRVLGDETFFEACREFIKRNDSKSYNLSDYGKEFPSFLDASFSEIPFLRELAEFERIVAFLFHLPPVFAVDLTEKILGKRPEDLRFVFSESCIFLRNEFSVSELWKNRNREFQDLSNVKEKEYLLLGKKGEELKIESLKESEWILGRKLKEGKTLLEALNESEFLPSDPGFVSVFVSKLVQGGFIQDIRIF</sequence>
<accession>A0A4R9GN17</accession>
<evidence type="ECO:0000313" key="2">
    <source>
        <dbReference type="EMBL" id="TGK17881.1"/>
    </source>
</evidence>
<keyword evidence="3" id="KW-1185">Reference proteome</keyword>
<protein>
    <submittedName>
        <fullName evidence="2">DUF2063 domain-containing protein</fullName>
    </submittedName>
</protein>
<dbReference type="EMBL" id="RQEV01000011">
    <property type="protein sequence ID" value="TGK17881.1"/>
    <property type="molecule type" value="Genomic_DNA"/>
</dbReference>
<proteinExistence type="predicted"/>
<dbReference type="InterPro" id="IPR018640">
    <property type="entry name" value="DUF2063"/>
</dbReference>
<dbReference type="InterPro" id="IPR044922">
    <property type="entry name" value="DUF2063_N_sf"/>
</dbReference>
<evidence type="ECO:0000313" key="3">
    <source>
        <dbReference type="Proteomes" id="UP000297855"/>
    </source>
</evidence>
<evidence type="ECO:0000259" key="1">
    <source>
        <dbReference type="Pfam" id="PF09836"/>
    </source>
</evidence>
<dbReference type="Pfam" id="PF09836">
    <property type="entry name" value="DUF2063"/>
    <property type="match status" value="1"/>
</dbReference>
<gene>
    <name evidence="2" type="ORF">EHO61_10445</name>
</gene>
<dbReference type="OrthoDB" id="343356at2"/>
<comment type="caution">
    <text evidence="2">The sequence shown here is derived from an EMBL/GenBank/DDBJ whole genome shotgun (WGS) entry which is preliminary data.</text>
</comment>
<dbReference type="Gene3D" id="1.10.150.690">
    <property type="entry name" value="DUF2063"/>
    <property type="match status" value="1"/>
</dbReference>
<feature type="domain" description="Putative DNA-binding" evidence="1">
    <location>
        <begin position="36"/>
        <end position="127"/>
    </location>
</feature>
<reference evidence="2" key="1">
    <citation type="journal article" date="2019" name="PLoS Negl. Trop. Dis.">
        <title>Revisiting the worldwide diversity of Leptospira species in the environment.</title>
        <authorList>
            <person name="Vincent A.T."/>
            <person name="Schiettekatte O."/>
            <person name="Bourhy P."/>
            <person name="Veyrier F.J."/>
            <person name="Picardeau M."/>
        </authorList>
    </citation>
    <scope>NUCLEOTIDE SEQUENCE [LARGE SCALE GENOMIC DNA]</scope>
    <source>
        <strain evidence="2">SCS5</strain>
    </source>
</reference>
<name>A0A4R9GN17_9LEPT</name>
<dbReference type="AlphaFoldDB" id="A0A4R9GN17"/>
<dbReference type="Proteomes" id="UP000297855">
    <property type="component" value="Unassembled WGS sequence"/>
</dbReference>